<accession>A0A454XV10</accession>
<dbReference type="AlphaFoldDB" id="A0A454XV10"/>
<evidence type="ECO:0000313" key="2">
    <source>
        <dbReference type="EnsemblMetazoa" id="PPA09575.1"/>
    </source>
</evidence>
<organism evidence="2 3">
    <name type="scientific">Pristionchus pacificus</name>
    <name type="common">Parasitic nematode worm</name>
    <dbReference type="NCBI Taxonomy" id="54126"/>
    <lineage>
        <taxon>Eukaryota</taxon>
        <taxon>Metazoa</taxon>
        <taxon>Ecdysozoa</taxon>
        <taxon>Nematoda</taxon>
        <taxon>Chromadorea</taxon>
        <taxon>Rhabditida</taxon>
        <taxon>Rhabditina</taxon>
        <taxon>Diplogasteromorpha</taxon>
        <taxon>Diplogasteroidea</taxon>
        <taxon>Neodiplogasteridae</taxon>
        <taxon>Pristionchus</taxon>
    </lineage>
</organism>
<dbReference type="CDD" id="cd16449">
    <property type="entry name" value="RING-HC"/>
    <property type="match status" value="1"/>
</dbReference>
<reference evidence="3" key="1">
    <citation type="journal article" date="2008" name="Nat. Genet.">
        <title>The Pristionchus pacificus genome provides a unique perspective on nematode lifestyle and parasitism.</title>
        <authorList>
            <person name="Dieterich C."/>
            <person name="Clifton S.W."/>
            <person name="Schuster L.N."/>
            <person name="Chinwalla A."/>
            <person name="Delehaunty K."/>
            <person name="Dinkelacker I."/>
            <person name="Fulton L."/>
            <person name="Fulton R."/>
            <person name="Godfrey J."/>
            <person name="Minx P."/>
            <person name="Mitreva M."/>
            <person name="Roeseler W."/>
            <person name="Tian H."/>
            <person name="Witte H."/>
            <person name="Yang S.P."/>
            <person name="Wilson R.K."/>
            <person name="Sommer R.J."/>
        </authorList>
    </citation>
    <scope>NUCLEOTIDE SEQUENCE [LARGE SCALE GENOMIC DNA]</scope>
    <source>
        <strain evidence="3">PS312</strain>
    </source>
</reference>
<protein>
    <submittedName>
        <fullName evidence="2">Uncharacterized protein</fullName>
    </submittedName>
</protein>
<reference evidence="2" key="2">
    <citation type="submission" date="2022-06" db="UniProtKB">
        <authorList>
            <consortium name="EnsemblMetazoa"/>
        </authorList>
    </citation>
    <scope>IDENTIFICATION</scope>
    <source>
        <strain evidence="2">PS312</strain>
    </source>
</reference>
<dbReference type="PANTHER" id="PTHR16450">
    <property type="entry name" value="RING FINGER PROTEIN 186"/>
    <property type="match status" value="1"/>
</dbReference>
<dbReference type="Proteomes" id="UP000005239">
    <property type="component" value="Unassembled WGS sequence"/>
</dbReference>
<evidence type="ECO:0000256" key="1">
    <source>
        <dbReference type="SAM" id="MobiDB-lite"/>
    </source>
</evidence>
<dbReference type="PANTHER" id="PTHR16450:SF1">
    <property type="entry name" value="PROTEIN CBG12045"/>
    <property type="match status" value="1"/>
</dbReference>
<evidence type="ECO:0000313" key="3">
    <source>
        <dbReference type="Proteomes" id="UP000005239"/>
    </source>
</evidence>
<feature type="compositionally biased region" description="Basic and acidic residues" evidence="1">
    <location>
        <begin position="217"/>
        <end position="232"/>
    </location>
</feature>
<accession>A0A8R1YDF0</accession>
<gene>
    <name evidence="2" type="primary">WBGene00099129</name>
</gene>
<keyword evidence="3" id="KW-1185">Reference proteome</keyword>
<feature type="region of interest" description="Disordered" evidence="1">
    <location>
        <begin position="176"/>
        <end position="240"/>
    </location>
</feature>
<name>A0A454XV10_PRIPA</name>
<sequence length="351" mass="39720">MMSQAAMMAGQYHINHFGSAANYNLMGQPQWQQMAVNQFQQNALNLQAQSFHHAQSSSQYHHNGITLQQFGAPALYLARPNQQQFHVPRQVQHQEVQRVNQYYVMNGGGVANLLHHHNADSRMLPQKPPSSRNQQMQGLITLVCRLRKYLEQVPGMRDEIDNELGALGIQLVQPTDGGQQLRHQHTRHESTDADNQPIPRQRLVDEPTSSTAMVRAASRDSSVEKSPEKAQEEENEDDWSELKKEVIAEYRAENNDPVNLAKVYTRECCKCKHLNPARRVAMINCGHMFCFACSRTRGGGGYMLCLKCDRGSTCYNIIEEVATVAPTKRVKREIDEGDNEVASSSKIPRKK</sequence>
<dbReference type="EnsemblMetazoa" id="PPA09575.1">
    <property type="protein sequence ID" value="PPA09575.1"/>
    <property type="gene ID" value="WBGene00099129"/>
</dbReference>
<proteinExistence type="predicted"/>